<comment type="caution">
    <text evidence="2">The sequence shown here is derived from an EMBL/GenBank/DDBJ whole genome shotgun (WGS) entry which is preliminary data.</text>
</comment>
<dbReference type="Pfam" id="PF13966">
    <property type="entry name" value="zf-RVT"/>
    <property type="match status" value="1"/>
</dbReference>
<dbReference type="GO" id="GO:0003964">
    <property type="term" value="F:RNA-directed DNA polymerase activity"/>
    <property type="evidence" value="ECO:0007669"/>
    <property type="project" value="UniProtKB-KW"/>
</dbReference>
<reference evidence="2" key="2">
    <citation type="submission" date="2020-06" db="EMBL/GenBank/DDBJ databases">
        <title>Helianthus annuus Genome sequencing and assembly Release 2.</title>
        <authorList>
            <person name="Gouzy J."/>
            <person name="Langlade N."/>
            <person name="Munos S."/>
        </authorList>
    </citation>
    <scope>NUCLEOTIDE SEQUENCE</scope>
    <source>
        <tissue evidence="2">Leaves</tissue>
    </source>
</reference>
<keyword evidence="2" id="KW-0695">RNA-directed DNA polymerase</keyword>
<dbReference type="AlphaFoldDB" id="A0A9K3H9F2"/>
<dbReference type="EMBL" id="MNCJ02000328">
    <property type="protein sequence ID" value="KAF5772602.1"/>
    <property type="molecule type" value="Genomic_DNA"/>
</dbReference>
<keyword evidence="2" id="KW-0808">Transferase</keyword>
<dbReference type="InterPro" id="IPR026960">
    <property type="entry name" value="RVT-Znf"/>
</dbReference>
<reference evidence="2" key="1">
    <citation type="journal article" date="2017" name="Nature">
        <title>The sunflower genome provides insights into oil metabolism, flowering and Asterid evolution.</title>
        <authorList>
            <person name="Badouin H."/>
            <person name="Gouzy J."/>
            <person name="Grassa C.J."/>
            <person name="Murat F."/>
            <person name="Staton S.E."/>
            <person name="Cottret L."/>
            <person name="Lelandais-Briere C."/>
            <person name="Owens G.L."/>
            <person name="Carrere S."/>
            <person name="Mayjonade B."/>
            <person name="Legrand L."/>
            <person name="Gill N."/>
            <person name="Kane N.C."/>
            <person name="Bowers J.E."/>
            <person name="Hubner S."/>
            <person name="Bellec A."/>
            <person name="Berard A."/>
            <person name="Berges H."/>
            <person name="Blanchet N."/>
            <person name="Boniface M.C."/>
            <person name="Brunel D."/>
            <person name="Catrice O."/>
            <person name="Chaidir N."/>
            <person name="Claudel C."/>
            <person name="Donnadieu C."/>
            <person name="Faraut T."/>
            <person name="Fievet G."/>
            <person name="Helmstetter N."/>
            <person name="King M."/>
            <person name="Knapp S.J."/>
            <person name="Lai Z."/>
            <person name="Le Paslier M.C."/>
            <person name="Lippi Y."/>
            <person name="Lorenzon L."/>
            <person name="Mandel J.R."/>
            <person name="Marage G."/>
            <person name="Marchand G."/>
            <person name="Marquand E."/>
            <person name="Bret-Mestries E."/>
            <person name="Morien E."/>
            <person name="Nambeesan S."/>
            <person name="Nguyen T."/>
            <person name="Pegot-Espagnet P."/>
            <person name="Pouilly N."/>
            <person name="Raftis F."/>
            <person name="Sallet E."/>
            <person name="Schiex T."/>
            <person name="Thomas J."/>
            <person name="Vandecasteele C."/>
            <person name="Vares D."/>
            <person name="Vear F."/>
            <person name="Vautrin S."/>
            <person name="Crespi M."/>
            <person name="Mangin B."/>
            <person name="Burke J.M."/>
            <person name="Salse J."/>
            <person name="Munos S."/>
            <person name="Vincourt P."/>
            <person name="Rieseberg L.H."/>
            <person name="Langlade N.B."/>
        </authorList>
    </citation>
    <scope>NUCLEOTIDE SEQUENCE</scope>
    <source>
        <tissue evidence="2">Leaves</tissue>
    </source>
</reference>
<sequence length="111" mass="12780">MGVDFRRIWVVFCSEYKKQLQNARFNSPEYVFRWNSWVPKKVGIVAWRAILERLPTRCSLSHRNIDVPSTLCPLCGDDQETAEHLFVTCGFAQHVWAGFGTMVQAPTGYVI</sequence>
<accession>A0A9K3H9F2</accession>
<evidence type="ECO:0000313" key="2">
    <source>
        <dbReference type="EMBL" id="KAF5772602.1"/>
    </source>
</evidence>
<proteinExistence type="predicted"/>
<keyword evidence="2" id="KW-0548">Nucleotidyltransferase</keyword>
<dbReference type="Proteomes" id="UP000215914">
    <property type="component" value="Unassembled WGS sequence"/>
</dbReference>
<feature type="domain" description="Reverse transcriptase zinc-binding" evidence="1">
    <location>
        <begin position="19"/>
        <end position="96"/>
    </location>
</feature>
<protein>
    <submittedName>
        <fullName evidence="2">Reverse transcriptase zinc-binding domain-containing protein</fullName>
    </submittedName>
</protein>
<organism evidence="2 3">
    <name type="scientific">Helianthus annuus</name>
    <name type="common">Common sunflower</name>
    <dbReference type="NCBI Taxonomy" id="4232"/>
    <lineage>
        <taxon>Eukaryota</taxon>
        <taxon>Viridiplantae</taxon>
        <taxon>Streptophyta</taxon>
        <taxon>Embryophyta</taxon>
        <taxon>Tracheophyta</taxon>
        <taxon>Spermatophyta</taxon>
        <taxon>Magnoliopsida</taxon>
        <taxon>eudicotyledons</taxon>
        <taxon>Gunneridae</taxon>
        <taxon>Pentapetalae</taxon>
        <taxon>asterids</taxon>
        <taxon>campanulids</taxon>
        <taxon>Asterales</taxon>
        <taxon>Asteraceae</taxon>
        <taxon>Asteroideae</taxon>
        <taxon>Heliantheae alliance</taxon>
        <taxon>Heliantheae</taxon>
        <taxon>Helianthus</taxon>
    </lineage>
</organism>
<evidence type="ECO:0000259" key="1">
    <source>
        <dbReference type="Pfam" id="PF13966"/>
    </source>
</evidence>
<evidence type="ECO:0000313" key="3">
    <source>
        <dbReference type="Proteomes" id="UP000215914"/>
    </source>
</evidence>
<gene>
    <name evidence="2" type="ORF">HanXRQr2_Chr13g0579081</name>
</gene>
<keyword evidence="3" id="KW-1185">Reference proteome</keyword>
<name>A0A9K3H9F2_HELAN</name>
<dbReference type="Gramene" id="mRNA:HanXRQr2_Chr13g0579081">
    <property type="protein sequence ID" value="CDS:HanXRQr2_Chr13g0579081.1"/>
    <property type="gene ID" value="HanXRQr2_Chr13g0579081"/>
</dbReference>